<dbReference type="InterPro" id="IPR014845">
    <property type="entry name" value="GYD/TTHA1554"/>
</dbReference>
<evidence type="ECO:0000313" key="3">
    <source>
        <dbReference type="Proteomes" id="UP001174909"/>
    </source>
</evidence>
<proteinExistence type="predicted"/>
<comment type="caution">
    <text evidence="2">The sequence shown here is derived from an EMBL/GenBank/DDBJ whole genome shotgun (WGS) entry which is preliminary data.</text>
</comment>
<sequence length="114" mass="12015">MAIYFLLGRLSGEGQRMLHSNPDLVSDTAATLDVEGAKILGQYAVLGHYDFITMVLAEENEAVARLSAEFGAQTGLHFETLSAVAVGFLADNDPSGESPDRAAVQMATGNGADR</sequence>
<dbReference type="Pfam" id="PF08734">
    <property type="entry name" value="GYD"/>
    <property type="match status" value="1"/>
</dbReference>
<name>A0AA35WGX0_GEOBA</name>
<dbReference type="Proteomes" id="UP001174909">
    <property type="component" value="Unassembled WGS sequence"/>
</dbReference>
<evidence type="ECO:0000313" key="2">
    <source>
        <dbReference type="EMBL" id="CAI8013885.1"/>
    </source>
</evidence>
<dbReference type="EMBL" id="CASHTH010001306">
    <property type="protein sequence ID" value="CAI8013885.1"/>
    <property type="molecule type" value="Genomic_DNA"/>
</dbReference>
<accession>A0AA35WGX0</accession>
<dbReference type="AlphaFoldDB" id="A0AA35WGX0"/>
<protein>
    <submittedName>
        <fullName evidence="2">Glutamine synthetase and cystathionine beta-lyase binding protein</fullName>
    </submittedName>
</protein>
<gene>
    <name evidence="2" type="ORF">GBAR_LOCUS8738</name>
</gene>
<keyword evidence="3" id="KW-1185">Reference proteome</keyword>
<reference evidence="2" key="1">
    <citation type="submission" date="2023-03" db="EMBL/GenBank/DDBJ databases">
        <authorList>
            <person name="Steffen K."/>
            <person name="Cardenas P."/>
        </authorList>
    </citation>
    <scope>NUCLEOTIDE SEQUENCE</scope>
</reference>
<evidence type="ECO:0000256" key="1">
    <source>
        <dbReference type="SAM" id="MobiDB-lite"/>
    </source>
</evidence>
<organism evidence="2 3">
    <name type="scientific">Geodia barretti</name>
    <name type="common">Barrett's horny sponge</name>
    <dbReference type="NCBI Taxonomy" id="519541"/>
    <lineage>
        <taxon>Eukaryota</taxon>
        <taxon>Metazoa</taxon>
        <taxon>Porifera</taxon>
        <taxon>Demospongiae</taxon>
        <taxon>Heteroscleromorpha</taxon>
        <taxon>Tetractinellida</taxon>
        <taxon>Astrophorina</taxon>
        <taxon>Geodiidae</taxon>
        <taxon>Geodia</taxon>
    </lineage>
</organism>
<feature type="region of interest" description="Disordered" evidence="1">
    <location>
        <begin position="92"/>
        <end position="114"/>
    </location>
</feature>